<keyword evidence="6" id="KW-0732">Signal</keyword>
<feature type="signal peptide" evidence="6">
    <location>
        <begin position="1"/>
        <end position="43"/>
    </location>
</feature>
<dbReference type="PANTHER" id="PTHR12035:SF135">
    <property type="entry name" value="SIALIC ACID-BINDING IG-LIKE LECTIN 13"/>
    <property type="match status" value="1"/>
</dbReference>
<organism evidence="8 9">
    <name type="scientific">Coregonus suidteri</name>
    <dbReference type="NCBI Taxonomy" id="861788"/>
    <lineage>
        <taxon>Eukaryota</taxon>
        <taxon>Metazoa</taxon>
        <taxon>Chordata</taxon>
        <taxon>Craniata</taxon>
        <taxon>Vertebrata</taxon>
        <taxon>Euteleostomi</taxon>
        <taxon>Actinopterygii</taxon>
        <taxon>Neopterygii</taxon>
        <taxon>Teleostei</taxon>
        <taxon>Protacanthopterygii</taxon>
        <taxon>Salmoniformes</taxon>
        <taxon>Salmonidae</taxon>
        <taxon>Coregoninae</taxon>
        <taxon>Coregonus</taxon>
    </lineage>
</organism>
<evidence type="ECO:0000313" key="9">
    <source>
        <dbReference type="Proteomes" id="UP001356427"/>
    </source>
</evidence>
<dbReference type="Pfam" id="PF07686">
    <property type="entry name" value="V-set"/>
    <property type="match status" value="1"/>
</dbReference>
<gene>
    <name evidence="8" type="ORF">J4Q44_G00022410</name>
</gene>
<evidence type="ECO:0000256" key="4">
    <source>
        <dbReference type="ARBA" id="ARBA00023136"/>
    </source>
</evidence>
<keyword evidence="4 5" id="KW-0472">Membrane</keyword>
<evidence type="ECO:0000256" key="6">
    <source>
        <dbReference type="SAM" id="SignalP"/>
    </source>
</evidence>
<proteinExistence type="predicted"/>
<comment type="subcellular location">
    <subcellularLocation>
        <location evidence="1">Membrane</location>
        <topology evidence="1">Single-pass membrane protein</topology>
    </subcellularLocation>
</comment>
<name>A0AAN8NFU7_9TELE</name>
<evidence type="ECO:0000256" key="1">
    <source>
        <dbReference type="ARBA" id="ARBA00004167"/>
    </source>
</evidence>
<dbReference type="AlphaFoldDB" id="A0AAN8NFU7"/>
<feature type="chain" id="PRO_5043025185" description="Immunoglobulin V-set domain-containing protein" evidence="6">
    <location>
        <begin position="44"/>
        <end position="372"/>
    </location>
</feature>
<evidence type="ECO:0000313" key="8">
    <source>
        <dbReference type="EMBL" id="KAK6326596.1"/>
    </source>
</evidence>
<dbReference type="EMBL" id="JAGTTL010000002">
    <property type="protein sequence ID" value="KAK6326596.1"/>
    <property type="molecule type" value="Genomic_DNA"/>
</dbReference>
<dbReference type="Proteomes" id="UP001356427">
    <property type="component" value="Unassembled WGS sequence"/>
</dbReference>
<dbReference type="Gene3D" id="2.60.40.10">
    <property type="entry name" value="Immunoglobulins"/>
    <property type="match status" value="2"/>
</dbReference>
<protein>
    <recommendedName>
        <fullName evidence="7">Immunoglobulin V-set domain-containing protein</fullName>
    </recommendedName>
</protein>
<dbReference type="InterPro" id="IPR051036">
    <property type="entry name" value="SIGLEC"/>
</dbReference>
<comment type="caution">
    <text evidence="8">The sequence shown here is derived from an EMBL/GenBank/DDBJ whole genome shotgun (WGS) entry which is preliminary data.</text>
</comment>
<keyword evidence="9" id="KW-1185">Reference proteome</keyword>
<evidence type="ECO:0000259" key="7">
    <source>
        <dbReference type="Pfam" id="PF07686"/>
    </source>
</evidence>
<feature type="domain" description="Immunoglobulin V-set" evidence="7">
    <location>
        <begin position="51"/>
        <end position="155"/>
    </location>
</feature>
<dbReference type="GO" id="GO:0007155">
    <property type="term" value="P:cell adhesion"/>
    <property type="evidence" value="ECO:0007669"/>
    <property type="project" value="TreeGrafter"/>
</dbReference>
<reference evidence="8 9" key="1">
    <citation type="submission" date="2021-04" db="EMBL/GenBank/DDBJ databases">
        <authorList>
            <person name="De Guttry C."/>
            <person name="Zahm M."/>
            <person name="Klopp C."/>
            <person name="Cabau C."/>
            <person name="Louis A."/>
            <person name="Berthelot C."/>
            <person name="Parey E."/>
            <person name="Roest Crollius H."/>
            <person name="Montfort J."/>
            <person name="Robinson-Rechavi M."/>
            <person name="Bucao C."/>
            <person name="Bouchez O."/>
            <person name="Gislard M."/>
            <person name="Lluch J."/>
            <person name="Milhes M."/>
            <person name="Lampietro C."/>
            <person name="Lopez Roques C."/>
            <person name="Donnadieu C."/>
            <person name="Braasch I."/>
            <person name="Desvignes T."/>
            <person name="Postlethwait J."/>
            <person name="Bobe J."/>
            <person name="Wedekind C."/>
            <person name="Guiguen Y."/>
        </authorList>
    </citation>
    <scope>NUCLEOTIDE SEQUENCE [LARGE SCALE GENOMIC DNA]</scope>
    <source>
        <strain evidence="8">Cs_M1</strain>
        <tissue evidence="8">Blood</tissue>
    </source>
</reference>
<dbReference type="InterPro" id="IPR013106">
    <property type="entry name" value="Ig_V-set"/>
</dbReference>
<evidence type="ECO:0000256" key="2">
    <source>
        <dbReference type="ARBA" id="ARBA00022692"/>
    </source>
</evidence>
<feature type="transmembrane region" description="Helical" evidence="5">
    <location>
        <begin position="205"/>
        <end position="228"/>
    </location>
</feature>
<sequence>MVTASVFLGPVAFCFGTSFHHTMRPLMWIEMMLILSQASGASGVDWKANYPKVVFTNMEDDVTIPCNVTYPTSPSKKPIQAYWKRLGPTKLNITDNDKNEFLYHPNNTFVIKSFQTRTMLIGNVSKGNCSLEIKRIQNGDTGPFYFRIATGANNFSFIKELVYINISGTSGTIPTIPKDKSNTVDSTTTVPLTTELREEGLSMTISIAIAVPVVAVLLVSVLGSVWFFKYRKRSRCVITKQESGYYANFTMTTPTTKPERVKTTKKKDDAQVPPPKVIDEPVYGNVQYPNDPMDVSEEVKVGEEVSASCSVSHSCRSEHPLLTWSHSAIPSVQSQQLTKGQWEVTSSMTFTPPSLITTNLWPAQQRTGEGRQ</sequence>
<accession>A0AAN8NFU7</accession>
<dbReference type="InterPro" id="IPR036179">
    <property type="entry name" value="Ig-like_dom_sf"/>
</dbReference>
<dbReference type="SUPFAM" id="SSF48726">
    <property type="entry name" value="Immunoglobulin"/>
    <property type="match status" value="1"/>
</dbReference>
<keyword evidence="3 5" id="KW-1133">Transmembrane helix</keyword>
<dbReference type="PANTHER" id="PTHR12035">
    <property type="entry name" value="SIALIC ACID BINDING IMMUNOGLOBULIN-LIKE LECTIN"/>
    <property type="match status" value="1"/>
</dbReference>
<evidence type="ECO:0000256" key="3">
    <source>
        <dbReference type="ARBA" id="ARBA00022989"/>
    </source>
</evidence>
<keyword evidence="2 5" id="KW-0812">Transmembrane</keyword>
<dbReference type="InterPro" id="IPR013783">
    <property type="entry name" value="Ig-like_fold"/>
</dbReference>
<dbReference type="GO" id="GO:0005886">
    <property type="term" value="C:plasma membrane"/>
    <property type="evidence" value="ECO:0007669"/>
    <property type="project" value="TreeGrafter"/>
</dbReference>
<dbReference type="GO" id="GO:0033691">
    <property type="term" value="F:sialic acid binding"/>
    <property type="evidence" value="ECO:0007669"/>
    <property type="project" value="TreeGrafter"/>
</dbReference>
<evidence type="ECO:0000256" key="5">
    <source>
        <dbReference type="SAM" id="Phobius"/>
    </source>
</evidence>